<evidence type="ECO:0000256" key="1">
    <source>
        <dbReference type="SAM" id="Coils"/>
    </source>
</evidence>
<dbReference type="AlphaFoldDB" id="A0A0W8EAE0"/>
<dbReference type="EMBL" id="LNQE01001799">
    <property type="protein sequence ID" value="KUG05583.1"/>
    <property type="molecule type" value="Genomic_DNA"/>
</dbReference>
<organism evidence="2">
    <name type="scientific">hydrocarbon metagenome</name>
    <dbReference type="NCBI Taxonomy" id="938273"/>
    <lineage>
        <taxon>unclassified sequences</taxon>
        <taxon>metagenomes</taxon>
        <taxon>ecological metagenomes</taxon>
    </lineage>
</organism>
<evidence type="ECO:0000313" key="2">
    <source>
        <dbReference type="EMBL" id="KUG05583.1"/>
    </source>
</evidence>
<name>A0A0W8EAE0_9ZZZZ</name>
<reference evidence="2" key="1">
    <citation type="journal article" date="2015" name="Proc. Natl. Acad. Sci. U.S.A.">
        <title>Networks of energetic and metabolic interactions define dynamics in microbial communities.</title>
        <authorList>
            <person name="Embree M."/>
            <person name="Liu J.K."/>
            <person name="Al-Bassam M.M."/>
            <person name="Zengler K."/>
        </authorList>
    </citation>
    <scope>NUCLEOTIDE SEQUENCE</scope>
</reference>
<comment type="caution">
    <text evidence="2">The sequence shown here is derived from an EMBL/GenBank/DDBJ whole genome shotgun (WGS) entry which is preliminary data.</text>
</comment>
<protein>
    <submittedName>
        <fullName evidence="2">Uncharacterized protein</fullName>
    </submittedName>
</protein>
<feature type="coiled-coil region" evidence="1">
    <location>
        <begin position="20"/>
        <end position="47"/>
    </location>
</feature>
<accession>A0A0W8EAE0</accession>
<gene>
    <name evidence="2" type="ORF">ASZ90_016979</name>
</gene>
<sequence>MQAEGVGVVILEERTPLKKAVLLKAAIQDYEDQIAVIRKEIEREYEARTEGIREVLETTRAQYRRIITSCVDQGIFQEGRYSIEDKSRKVRTVNTERFRQAFPELFDQLAQVPVTKAEALVGKYQLVPLCDVSTSPPVWELVIRKGSV</sequence>
<proteinExistence type="predicted"/>
<keyword evidence="1" id="KW-0175">Coiled coil</keyword>